<sequence length="253" mass="26485">MTGYNKARSHTKLGDKQMDYTITEGATFPLVNLTLAQNETVQIESGSMVYHDGRVSLEGSMNSNGKKGFGGLMSAIGRSVTSGESFFITRAIGQANGVQLAIAPKTPGAIKAIQLDSAHQWRLNTGAFLAGSDGTTYSMTRQKIGGAIFGGTGGLFVMETAGAGEMLINAYGDIQLLHVTPGAPLVVDNDHVIAWSSTLDYEIKPASGLVGFTTGEGLVNAFTGTGDVYIQTRNLRGLAELLKPMMPSGGSSN</sequence>
<dbReference type="Proteomes" id="UP000051442">
    <property type="component" value="Unassembled WGS sequence"/>
</dbReference>
<dbReference type="PANTHER" id="PTHR43657:SF1">
    <property type="entry name" value="ALTERED INHERITANCE OF MITOCHONDRIA PROTEIN 24, MITOCHONDRIAL"/>
    <property type="match status" value="1"/>
</dbReference>
<dbReference type="PANTHER" id="PTHR43657">
    <property type="entry name" value="TRYPTOPHAN RNA-BINDING ATTENUATOR PROTEIN-LIKE PROTEIN"/>
    <property type="match status" value="1"/>
</dbReference>
<dbReference type="PATRIC" id="fig|1423804.4.peg.496"/>
<comment type="caution">
    <text evidence="1">The sequence shown here is derived from an EMBL/GenBank/DDBJ whole genome shotgun (WGS) entry which is preliminary data.</text>
</comment>
<dbReference type="STRING" id="1423804.FD14_GL000459"/>
<dbReference type="SUPFAM" id="SSF51219">
    <property type="entry name" value="TRAP-like"/>
    <property type="match status" value="1"/>
</dbReference>
<keyword evidence="2" id="KW-1185">Reference proteome</keyword>
<dbReference type="NCBIfam" id="TIGR00266">
    <property type="entry name" value="TIGR00266 family protein"/>
    <property type="match status" value="1"/>
</dbReference>
<evidence type="ECO:0000313" key="1">
    <source>
        <dbReference type="EMBL" id="KRN24988.1"/>
    </source>
</evidence>
<reference evidence="1 2" key="1">
    <citation type="journal article" date="2015" name="Genome Announc.">
        <title>Expanding the biotechnology potential of lactobacilli through comparative genomics of 213 strains and associated genera.</title>
        <authorList>
            <person name="Sun Z."/>
            <person name="Harris H.M."/>
            <person name="McCann A."/>
            <person name="Guo C."/>
            <person name="Argimon S."/>
            <person name="Zhang W."/>
            <person name="Yang X."/>
            <person name="Jeffery I.B."/>
            <person name="Cooney J.C."/>
            <person name="Kagawa T.F."/>
            <person name="Liu W."/>
            <person name="Song Y."/>
            <person name="Salvetti E."/>
            <person name="Wrobel A."/>
            <person name="Rasinkangas P."/>
            <person name="Parkhill J."/>
            <person name="Rea M.C."/>
            <person name="O'Sullivan O."/>
            <person name="Ritari J."/>
            <person name="Douillard F.P."/>
            <person name="Paul Ross R."/>
            <person name="Yang R."/>
            <person name="Briner A.E."/>
            <person name="Felis G.E."/>
            <person name="de Vos W.M."/>
            <person name="Barrangou R."/>
            <person name="Klaenhammer T.R."/>
            <person name="Caufield P.W."/>
            <person name="Cui Y."/>
            <person name="Zhang H."/>
            <person name="O'Toole P.W."/>
        </authorList>
    </citation>
    <scope>NUCLEOTIDE SEQUENCE [LARGE SCALE GENOMIC DNA]</scope>
    <source>
        <strain evidence="1 2">DSM 23365</strain>
    </source>
</reference>
<dbReference type="EMBL" id="AYZM01000079">
    <property type="protein sequence ID" value="KRN24988.1"/>
    <property type="molecule type" value="Genomic_DNA"/>
</dbReference>
<proteinExistence type="predicted"/>
<evidence type="ECO:0008006" key="3">
    <source>
        <dbReference type="Google" id="ProtNLM"/>
    </source>
</evidence>
<dbReference type="InterPro" id="IPR036983">
    <property type="entry name" value="AIM24_sf"/>
</dbReference>
<dbReference type="InterPro" id="IPR002838">
    <property type="entry name" value="AIM24"/>
</dbReference>
<name>A0A0R2FK45_9LACO</name>
<dbReference type="Pfam" id="PF01987">
    <property type="entry name" value="AIM24"/>
    <property type="match status" value="1"/>
</dbReference>
<protein>
    <recommendedName>
        <fullName evidence="3">TIGR00266 family protein</fullName>
    </recommendedName>
</protein>
<dbReference type="Gene3D" id="3.60.160.10">
    <property type="entry name" value="Mitochondrial biogenesis AIM24"/>
    <property type="match status" value="1"/>
</dbReference>
<dbReference type="InterPro" id="IPR016031">
    <property type="entry name" value="Trp_RNA-bd_attenuator-like_dom"/>
</dbReference>
<dbReference type="AlphaFoldDB" id="A0A0R2FK45"/>
<evidence type="ECO:0000313" key="2">
    <source>
        <dbReference type="Proteomes" id="UP000051442"/>
    </source>
</evidence>
<accession>A0A0R2FK45</accession>
<organism evidence="1 2">
    <name type="scientific">Secundilactobacillus similis DSM 23365 = JCM 2765</name>
    <dbReference type="NCBI Taxonomy" id="1423804"/>
    <lineage>
        <taxon>Bacteria</taxon>
        <taxon>Bacillati</taxon>
        <taxon>Bacillota</taxon>
        <taxon>Bacilli</taxon>
        <taxon>Lactobacillales</taxon>
        <taxon>Lactobacillaceae</taxon>
        <taxon>Secundilactobacillus</taxon>
    </lineage>
</organism>
<gene>
    <name evidence="1" type="ORF">FD14_GL000459</name>
</gene>